<dbReference type="AlphaFoldDB" id="M6VSP4"/>
<comment type="caution">
    <text evidence="1">The sequence shown here is derived from an EMBL/GenBank/DDBJ whole genome shotgun (WGS) entry which is preliminary data.</text>
</comment>
<organism evidence="1 2">
    <name type="scientific">Leptospira santarosai str. CBC1416</name>
    <dbReference type="NCBI Taxonomy" id="1193059"/>
    <lineage>
        <taxon>Bacteria</taxon>
        <taxon>Pseudomonadati</taxon>
        <taxon>Spirochaetota</taxon>
        <taxon>Spirochaetia</taxon>
        <taxon>Leptospirales</taxon>
        <taxon>Leptospiraceae</taxon>
        <taxon>Leptospira</taxon>
    </lineage>
</organism>
<evidence type="ECO:0000313" key="2">
    <source>
        <dbReference type="Proteomes" id="UP000012149"/>
    </source>
</evidence>
<evidence type="ECO:0000313" key="1">
    <source>
        <dbReference type="EMBL" id="EMO56079.1"/>
    </source>
</evidence>
<sequence length="59" mass="6915">MEHKKEGTYSVSQNLILLYRKDQAAPKTGTGSYRKFGIFFILGTLFYYDSTYSRREHSL</sequence>
<gene>
    <name evidence="1" type="ORF">LEP1GSC161_2072</name>
</gene>
<proteinExistence type="predicted"/>
<reference evidence="1 2" key="1">
    <citation type="submission" date="2013-01" db="EMBL/GenBank/DDBJ databases">
        <authorList>
            <person name="Harkins D.M."/>
            <person name="Durkin A.S."/>
            <person name="Brinkac L.M."/>
            <person name="Haft D.H."/>
            <person name="Selengut J.D."/>
            <person name="Sanka R."/>
            <person name="DePew J."/>
            <person name="Purushe J."/>
            <person name="Matthias M.A."/>
            <person name="Vinetz J.M."/>
            <person name="Sutton G.G."/>
            <person name="Nierman W.C."/>
            <person name="Fouts D.E."/>
        </authorList>
    </citation>
    <scope>NUCLEOTIDE SEQUENCE [LARGE SCALE GENOMIC DNA]</scope>
    <source>
        <strain evidence="1 2">CBC1416</strain>
    </source>
</reference>
<dbReference type="Proteomes" id="UP000012149">
    <property type="component" value="Unassembled WGS sequence"/>
</dbReference>
<dbReference type="EMBL" id="AKWE02000184">
    <property type="protein sequence ID" value="EMO56079.1"/>
    <property type="molecule type" value="Genomic_DNA"/>
</dbReference>
<accession>M6VSP4</accession>
<name>M6VSP4_9LEPT</name>
<protein>
    <submittedName>
        <fullName evidence="1">Uncharacterized protein</fullName>
    </submittedName>
</protein>